<organism evidence="1 2">
    <name type="scientific">Streptomyces rimosus subsp. rimosus</name>
    <dbReference type="NCBI Taxonomy" id="132474"/>
    <lineage>
        <taxon>Bacteria</taxon>
        <taxon>Bacillati</taxon>
        <taxon>Actinomycetota</taxon>
        <taxon>Actinomycetes</taxon>
        <taxon>Kitasatosporales</taxon>
        <taxon>Streptomycetaceae</taxon>
        <taxon>Streptomyces</taxon>
    </lineage>
</organism>
<name>A0ABY3ZD02_STRRM</name>
<evidence type="ECO:0000313" key="1">
    <source>
        <dbReference type="EMBL" id="UNZ07688.1"/>
    </source>
</evidence>
<protein>
    <submittedName>
        <fullName evidence="1">Uncharacterized protein</fullName>
    </submittedName>
</protein>
<accession>A0ABY3ZD02</accession>
<reference evidence="1 2" key="1">
    <citation type="submission" date="2022-03" db="EMBL/GenBank/DDBJ databases">
        <title>Complete genome of Streptomyces rimosus ssp. rimosus R7 (=ATCC 10970).</title>
        <authorList>
            <person name="Beganovic S."/>
            <person name="Ruckert C."/>
            <person name="Busche T."/>
            <person name="Kalinowski J."/>
            <person name="Wittmann C."/>
        </authorList>
    </citation>
    <scope>NUCLEOTIDE SEQUENCE [LARGE SCALE GENOMIC DNA]</scope>
    <source>
        <strain evidence="1 2">R7</strain>
    </source>
</reference>
<gene>
    <name evidence="1" type="ORF">SRIMR7_36590</name>
</gene>
<dbReference type="GeneID" id="66853170"/>
<dbReference type="EMBL" id="CP094298">
    <property type="protein sequence ID" value="UNZ07688.1"/>
    <property type="molecule type" value="Genomic_DNA"/>
</dbReference>
<dbReference type="Proteomes" id="UP000829494">
    <property type="component" value="Chromosome"/>
</dbReference>
<proteinExistence type="predicted"/>
<evidence type="ECO:0000313" key="2">
    <source>
        <dbReference type="Proteomes" id="UP000829494"/>
    </source>
</evidence>
<keyword evidence="2" id="KW-1185">Reference proteome</keyword>
<dbReference type="RefSeq" id="WP_003987127.1">
    <property type="nucleotide sequence ID" value="NZ_CP043497.1"/>
</dbReference>
<sequence length="52" mass="5624">MALLKSYGWTDILDLGPLVSARGMERYAHLHSAIGFSLGQGFGGRFGITVVR</sequence>